<keyword evidence="2" id="KW-1185">Reference proteome</keyword>
<accession>A0ACB9LJB5</accession>
<organism evidence="1 2">
    <name type="scientific">Melastoma candidum</name>
    <dbReference type="NCBI Taxonomy" id="119954"/>
    <lineage>
        <taxon>Eukaryota</taxon>
        <taxon>Viridiplantae</taxon>
        <taxon>Streptophyta</taxon>
        <taxon>Embryophyta</taxon>
        <taxon>Tracheophyta</taxon>
        <taxon>Spermatophyta</taxon>
        <taxon>Magnoliopsida</taxon>
        <taxon>eudicotyledons</taxon>
        <taxon>Gunneridae</taxon>
        <taxon>Pentapetalae</taxon>
        <taxon>rosids</taxon>
        <taxon>malvids</taxon>
        <taxon>Myrtales</taxon>
        <taxon>Melastomataceae</taxon>
        <taxon>Melastomatoideae</taxon>
        <taxon>Melastomateae</taxon>
        <taxon>Melastoma</taxon>
    </lineage>
</organism>
<dbReference type="EMBL" id="CM042890">
    <property type="protein sequence ID" value="KAI4311590.1"/>
    <property type="molecule type" value="Genomic_DNA"/>
</dbReference>
<gene>
    <name evidence="1" type="ORF">MLD38_036474</name>
</gene>
<dbReference type="Proteomes" id="UP001057402">
    <property type="component" value="Chromosome 11"/>
</dbReference>
<protein>
    <submittedName>
        <fullName evidence="1">Uncharacterized protein</fullName>
    </submittedName>
</protein>
<evidence type="ECO:0000313" key="2">
    <source>
        <dbReference type="Proteomes" id="UP001057402"/>
    </source>
</evidence>
<name>A0ACB9LJB5_9MYRT</name>
<comment type="caution">
    <text evidence="1">The sequence shown here is derived from an EMBL/GenBank/DDBJ whole genome shotgun (WGS) entry which is preliminary data.</text>
</comment>
<proteinExistence type="predicted"/>
<evidence type="ECO:0000313" key="1">
    <source>
        <dbReference type="EMBL" id="KAI4311590.1"/>
    </source>
</evidence>
<sequence length="129" mass="14346">MDFGKLAFALVRPGLILEMSNMGVFGKTVQIKNDFGANLGVHCKSKNNDLGSVTPPPGGEWGSAFRSNIWRTTLFYCDLWSDNGLATTLTVHDDKFLGYACDYCLWRVKPTFFCFCPDDVVKNRLCCSG</sequence>
<reference evidence="2" key="1">
    <citation type="journal article" date="2023" name="Front. Plant Sci.">
        <title>Chromosomal-level genome assembly of Melastoma candidum provides insights into trichome evolution.</title>
        <authorList>
            <person name="Zhong Y."/>
            <person name="Wu W."/>
            <person name="Sun C."/>
            <person name="Zou P."/>
            <person name="Liu Y."/>
            <person name="Dai S."/>
            <person name="Zhou R."/>
        </authorList>
    </citation>
    <scope>NUCLEOTIDE SEQUENCE [LARGE SCALE GENOMIC DNA]</scope>
</reference>